<evidence type="ECO:0000313" key="2">
    <source>
        <dbReference type="EMBL" id="QIH24350.1"/>
    </source>
</evidence>
<dbReference type="SUPFAM" id="SSF89360">
    <property type="entry name" value="HesB-like domain"/>
    <property type="match status" value="1"/>
</dbReference>
<gene>
    <name evidence="2" type="ORF">G6Z83_06680</name>
</gene>
<protein>
    <submittedName>
        <fullName evidence="2">Iron-sulfur cluster biosynthesis family protein</fullName>
    </submittedName>
</protein>
<sequence length="123" mass="13380">MLIKKIISLNIKTAAADLLQNKIFDKSVIILALNDGSNKYSTVGGTCTIGANFQLVILSKYDSQYDIEIDNNMNIPMYTSQDELQYLTKGLTLGAKAGVLFLSSDEGIIDSAVSINNKTCHTN</sequence>
<evidence type="ECO:0000259" key="1">
    <source>
        <dbReference type="Pfam" id="PF01521"/>
    </source>
</evidence>
<feature type="domain" description="Core" evidence="1">
    <location>
        <begin position="8"/>
        <end position="117"/>
    </location>
</feature>
<dbReference type="Gene3D" id="2.60.300.12">
    <property type="entry name" value="HesB-like domain"/>
    <property type="match status" value="1"/>
</dbReference>
<dbReference type="RefSeq" id="WP_006731415.1">
    <property type="nucleotide sequence ID" value="NZ_CP049223.1"/>
</dbReference>
<name>A0A6G7BI36_9LACO</name>
<accession>A0A6G7BI36</accession>
<organism evidence="2 3">
    <name type="scientific">Lactobacillus iners</name>
    <dbReference type="NCBI Taxonomy" id="147802"/>
    <lineage>
        <taxon>Bacteria</taxon>
        <taxon>Bacillati</taxon>
        <taxon>Bacillota</taxon>
        <taxon>Bacilli</taxon>
        <taxon>Lactobacillales</taxon>
        <taxon>Lactobacillaceae</taxon>
        <taxon>Lactobacillus</taxon>
    </lineage>
</organism>
<dbReference type="InterPro" id="IPR000361">
    <property type="entry name" value="ATAP_core_dom"/>
</dbReference>
<dbReference type="AlphaFoldDB" id="A0A6G7BI36"/>
<reference evidence="2 3" key="1">
    <citation type="submission" date="2020-02" db="EMBL/GenBank/DDBJ databases">
        <title>Complete genome sequences of six Lactobacillus iners strains isolated from the human vagina.</title>
        <authorList>
            <person name="France M.T."/>
            <person name="Rutt L."/>
            <person name="Narina S."/>
            <person name="Arbaugh S."/>
            <person name="Humphrys M.S."/>
            <person name="Ma B."/>
            <person name="Hayward M.R."/>
            <person name="Relman D."/>
            <person name="Kwon D.S."/>
            <person name="Ravel J."/>
        </authorList>
    </citation>
    <scope>NUCLEOTIDE SEQUENCE [LARGE SCALE GENOMIC DNA]</scope>
    <source>
        <strain evidence="2 3">C0210C1</strain>
    </source>
</reference>
<dbReference type="Proteomes" id="UP000501676">
    <property type="component" value="Chromosome"/>
</dbReference>
<dbReference type="EMBL" id="CP049228">
    <property type="protein sequence ID" value="QIH24350.1"/>
    <property type="molecule type" value="Genomic_DNA"/>
</dbReference>
<proteinExistence type="predicted"/>
<evidence type="ECO:0000313" key="3">
    <source>
        <dbReference type="Proteomes" id="UP000501676"/>
    </source>
</evidence>
<dbReference type="Pfam" id="PF01521">
    <property type="entry name" value="Fe-S_biosyn"/>
    <property type="match status" value="1"/>
</dbReference>
<dbReference type="InterPro" id="IPR035903">
    <property type="entry name" value="HesB-like_dom_sf"/>
</dbReference>